<dbReference type="NCBIfam" id="TIGR00001">
    <property type="entry name" value="rpmI_bact"/>
    <property type="match status" value="1"/>
</dbReference>
<evidence type="ECO:0000313" key="8">
    <source>
        <dbReference type="EMBL" id="SDX46473.1"/>
    </source>
</evidence>
<evidence type="ECO:0000256" key="1">
    <source>
        <dbReference type="ARBA" id="ARBA00006598"/>
    </source>
</evidence>
<proteinExistence type="inferred from homology"/>
<dbReference type="Proteomes" id="UP000199652">
    <property type="component" value="Unassembled WGS sequence"/>
</dbReference>
<evidence type="ECO:0000256" key="5">
    <source>
        <dbReference type="HAMAP-Rule" id="MF_00514"/>
    </source>
</evidence>
<accession>A0A1H3BX76</accession>
<dbReference type="PROSITE" id="PS00936">
    <property type="entry name" value="RIBOSOMAL_L35"/>
    <property type="match status" value="1"/>
</dbReference>
<dbReference type="PANTHER" id="PTHR33343">
    <property type="entry name" value="54S RIBOSOMAL PROTEIN BL35M"/>
    <property type="match status" value="1"/>
</dbReference>
<comment type="similarity">
    <text evidence="1 5 6">Belongs to the bacterial ribosomal protein bL35 family.</text>
</comment>
<dbReference type="GO" id="GO:0006412">
    <property type="term" value="P:translation"/>
    <property type="evidence" value="ECO:0007669"/>
    <property type="project" value="UniProtKB-UniRule"/>
</dbReference>
<dbReference type="InterPro" id="IPR001706">
    <property type="entry name" value="Ribosomal_bL35"/>
</dbReference>
<dbReference type="GO" id="GO:0003735">
    <property type="term" value="F:structural constituent of ribosome"/>
    <property type="evidence" value="ECO:0007669"/>
    <property type="project" value="InterPro"/>
</dbReference>
<dbReference type="PANTHER" id="PTHR33343:SF1">
    <property type="entry name" value="LARGE RIBOSOMAL SUBUNIT PROTEIN BL35M"/>
    <property type="match status" value="1"/>
</dbReference>
<sequence>MPKMKSHRGSAKRFKVKKSGVVKRKQAFKSHILNKKSPKRKRNLRKASYLVPSNAKVVKKMLLK</sequence>
<name>A0A1H3BX76_EUBBA</name>
<dbReference type="PRINTS" id="PR00064">
    <property type="entry name" value="RIBOSOMALL35"/>
</dbReference>
<protein>
    <recommendedName>
        <fullName evidence="4 5">Large ribosomal subunit protein bL35</fullName>
    </recommendedName>
</protein>
<evidence type="ECO:0000256" key="2">
    <source>
        <dbReference type="ARBA" id="ARBA00022980"/>
    </source>
</evidence>
<dbReference type="HAMAP" id="MF_00514">
    <property type="entry name" value="Ribosomal_bL35"/>
    <property type="match status" value="1"/>
</dbReference>
<dbReference type="STRING" id="1528.SAMN04488579_102246"/>
<dbReference type="SUPFAM" id="SSF143034">
    <property type="entry name" value="L35p-like"/>
    <property type="match status" value="1"/>
</dbReference>
<feature type="region of interest" description="Disordered" evidence="7">
    <location>
        <begin position="1"/>
        <end position="24"/>
    </location>
</feature>
<reference evidence="9" key="1">
    <citation type="submission" date="2016-10" db="EMBL/GenBank/DDBJ databases">
        <authorList>
            <person name="Varghese N."/>
            <person name="Submissions S."/>
        </authorList>
    </citation>
    <scope>NUCLEOTIDE SEQUENCE [LARGE SCALE GENOMIC DNA]</scope>
    <source>
        <strain evidence="9">VPI 5359</strain>
    </source>
</reference>
<dbReference type="EMBL" id="FNOU01000002">
    <property type="protein sequence ID" value="SDX46473.1"/>
    <property type="molecule type" value="Genomic_DNA"/>
</dbReference>
<keyword evidence="9" id="KW-1185">Reference proteome</keyword>
<dbReference type="InterPro" id="IPR018265">
    <property type="entry name" value="Ribosomal_bL35_CS"/>
</dbReference>
<evidence type="ECO:0000256" key="3">
    <source>
        <dbReference type="ARBA" id="ARBA00023274"/>
    </source>
</evidence>
<keyword evidence="3 5" id="KW-0687">Ribonucleoprotein</keyword>
<evidence type="ECO:0000256" key="4">
    <source>
        <dbReference type="ARBA" id="ARBA00071664"/>
    </source>
</evidence>
<dbReference type="OrthoDB" id="47476at2"/>
<dbReference type="AlphaFoldDB" id="A0A1H3BX76"/>
<evidence type="ECO:0000256" key="6">
    <source>
        <dbReference type="RuleBase" id="RU000568"/>
    </source>
</evidence>
<evidence type="ECO:0000313" key="9">
    <source>
        <dbReference type="Proteomes" id="UP000199652"/>
    </source>
</evidence>
<evidence type="ECO:0000256" key="7">
    <source>
        <dbReference type="SAM" id="MobiDB-lite"/>
    </source>
</evidence>
<dbReference type="FunFam" id="4.10.410.60:FF:000001">
    <property type="entry name" value="50S ribosomal protein L35"/>
    <property type="match status" value="1"/>
</dbReference>
<dbReference type="InterPro" id="IPR021137">
    <property type="entry name" value="Ribosomal_bL35-like"/>
</dbReference>
<gene>
    <name evidence="5" type="primary">rpmI</name>
    <name evidence="8" type="ORF">SAMN04488579_102246</name>
</gene>
<dbReference type="Pfam" id="PF01632">
    <property type="entry name" value="Ribosomal_L35p"/>
    <property type="match status" value="1"/>
</dbReference>
<dbReference type="InterPro" id="IPR037229">
    <property type="entry name" value="Ribosomal_bL35_sf"/>
</dbReference>
<organism evidence="8 9">
    <name type="scientific">Eubacterium barkeri</name>
    <name type="common">Clostridium barkeri</name>
    <dbReference type="NCBI Taxonomy" id="1528"/>
    <lineage>
        <taxon>Bacteria</taxon>
        <taxon>Bacillati</taxon>
        <taxon>Bacillota</taxon>
        <taxon>Clostridia</taxon>
        <taxon>Eubacteriales</taxon>
        <taxon>Eubacteriaceae</taxon>
        <taxon>Eubacterium</taxon>
    </lineage>
</organism>
<dbReference type="GO" id="GO:0022625">
    <property type="term" value="C:cytosolic large ribosomal subunit"/>
    <property type="evidence" value="ECO:0007669"/>
    <property type="project" value="TreeGrafter"/>
</dbReference>
<dbReference type="Gene3D" id="4.10.410.60">
    <property type="match status" value="1"/>
</dbReference>
<keyword evidence="2 5" id="KW-0689">Ribosomal protein</keyword>
<dbReference type="RefSeq" id="WP_090243065.1">
    <property type="nucleotide sequence ID" value="NZ_FNOU01000002.1"/>
</dbReference>